<evidence type="ECO:0000313" key="13">
    <source>
        <dbReference type="Proteomes" id="UP000683417"/>
    </source>
</evidence>
<comment type="subunit">
    <text evidence="2">Component of the EKC/KEOPS complex composed of at least BUD32, CGI121, GON7, KAE1 and PCC1; the whole complex dimerizes.</text>
</comment>
<comment type="catalytic activity">
    <reaction evidence="9">
        <text>L-seryl-[protein] + ATP = O-phospho-L-seryl-[protein] + ADP + H(+)</text>
        <dbReference type="Rhea" id="RHEA:17989"/>
        <dbReference type="Rhea" id="RHEA-COMP:9863"/>
        <dbReference type="Rhea" id="RHEA-COMP:11604"/>
        <dbReference type="ChEBI" id="CHEBI:15378"/>
        <dbReference type="ChEBI" id="CHEBI:29999"/>
        <dbReference type="ChEBI" id="CHEBI:30616"/>
        <dbReference type="ChEBI" id="CHEBI:83421"/>
        <dbReference type="ChEBI" id="CHEBI:456216"/>
        <dbReference type="EC" id="2.7.11.1"/>
    </reaction>
</comment>
<feature type="region of interest" description="Disordered" evidence="10">
    <location>
        <begin position="127"/>
        <end position="189"/>
    </location>
</feature>
<dbReference type="GO" id="GO:0004674">
    <property type="term" value="F:protein serine/threonine kinase activity"/>
    <property type="evidence" value="ECO:0007669"/>
    <property type="project" value="UniProtKB-EC"/>
</dbReference>
<comment type="catalytic activity">
    <reaction evidence="8">
        <text>L-threonyl-[protein] + ATP = O-phospho-L-threonyl-[protein] + ADP + H(+)</text>
        <dbReference type="Rhea" id="RHEA:46608"/>
        <dbReference type="Rhea" id="RHEA-COMP:11060"/>
        <dbReference type="Rhea" id="RHEA-COMP:11605"/>
        <dbReference type="ChEBI" id="CHEBI:15378"/>
        <dbReference type="ChEBI" id="CHEBI:30013"/>
        <dbReference type="ChEBI" id="CHEBI:30616"/>
        <dbReference type="ChEBI" id="CHEBI:61977"/>
        <dbReference type="ChEBI" id="CHEBI:456216"/>
        <dbReference type="EC" id="2.7.11.1"/>
    </reaction>
</comment>
<evidence type="ECO:0000256" key="7">
    <source>
        <dbReference type="ARBA" id="ARBA00033194"/>
    </source>
</evidence>
<dbReference type="InterPro" id="IPR000719">
    <property type="entry name" value="Prot_kinase_dom"/>
</dbReference>
<evidence type="ECO:0000256" key="5">
    <source>
        <dbReference type="ARBA" id="ARBA00019973"/>
    </source>
</evidence>
<dbReference type="Pfam" id="PF17667">
    <property type="entry name" value="Pkinase_fungal"/>
    <property type="match status" value="1"/>
</dbReference>
<evidence type="ECO:0000256" key="10">
    <source>
        <dbReference type="SAM" id="MobiDB-lite"/>
    </source>
</evidence>
<proteinExistence type="predicted"/>
<evidence type="ECO:0000256" key="3">
    <source>
        <dbReference type="ARBA" id="ARBA00012513"/>
    </source>
</evidence>
<gene>
    <name evidence="12" type="ORF">BGTH12_LOCUS2495</name>
</gene>
<dbReference type="PROSITE" id="PS00109">
    <property type="entry name" value="PROTEIN_KINASE_TYR"/>
    <property type="match status" value="1"/>
</dbReference>
<evidence type="ECO:0000256" key="2">
    <source>
        <dbReference type="ARBA" id="ARBA00011534"/>
    </source>
</evidence>
<dbReference type="GO" id="GO:0005524">
    <property type="term" value="F:ATP binding"/>
    <property type="evidence" value="ECO:0007669"/>
    <property type="project" value="InterPro"/>
</dbReference>
<comment type="function">
    <text evidence="1">Component of the EKC/KEOPS complex that is required for the formation of a threonylcarbamoyl group on adenosine at position 37 (t(6)A37) in tRNAs that read codons beginning with adenine. The complex is probably involved in the transfer of the threonylcarbamoyl moiety of threonylcarbamoyl-AMP (TC-AMP) to the N6 group of A37. BUD32 has ATPase activity in the context of the EKC/KEOPS complex and likely plays a supporting role to the catalytic subunit KAE1. The EKC/KEOPS complex also promotes both telomere uncapping and telomere elongation. The complex is required for efficient recruitment of transcriptional coactivators.</text>
</comment>
<dbReference type="PROSITE" id="PS50011">
    <property type="entry name" value="PROTEIN_KINASE_DOM"/>
    <property type="match status" value="1"/>
</dbReference>
<reference evidence="12" key="1">
    <citation type="submission" date="2020-10" db="EMBL/GenBank/DDBJ databases">
        <authorList>
            <person name="Muller C M."/>
        </authorList>
    </citation>
    <scope>NUCLEOTIDE SEQUENCE</scope>
    <source>
        <strain evidence="12">THUN-12</strain>
    </source>
</reference>
<evidence type="ECO:0000259" key="11">
    <source>
        <dbReference type="PROSITE" id="PS50011"/>
    </source>
</evidence>
<evidence type="ECO:0000256" key="8">
    <source>
        <dbReference type="ARBA" id="ARBA00047899"/>
    </source>
</evidence>
<dbReference type="Proteomes" id="UP000683417">
    <property type="component" value="Unassembled WGS sequence"/>
</dbReference>
<dbReference type="AlphaFoldDB" id="A0A9W4D385"/>
<comment type="caution">
    <text evidence="12">The sequence shown here is derived from an EMBL/GenBank/DDBJ whole genome shotgun (WGS) entry which is preliminary data.</text>
</comment>
<feature type="region of interest" description="Disordered" evidence="10">
    <location>
        <begin position="71"/>
        <end position="104"/>
    </location>
</feature>
<organism evidence="12 13">
    <name type="scientific">Blumeria graminis f. sp. triticale</name>
    <dbReference type="NCBI Taxonomy" id="1689686"/>
    <lineage>
        <taxon>Eukaryota</taxon>
        <taxon>Fungi</taxon>
        <taxon>Dikarya</taxon>
        <taxon>Ascomycota</taxon>
        <taxon>Pezizomycotina</taxon>
        <taxon>Leotiomycetes</taxon>
        <taxon>Erysiphales</taxon>
        <taxon>Erysiphaceae</taxon>
        <taxon>Blumeria</taxon>
    </lineage>
</organism>
<feature type="domain" description="Protein kinase" evidence="11">
    <location>
        <begin position="97"/>
        <end position="329"/>
    </location>
</feature>
<evidence type="ECO:0000256" key="6">
    <source>
        <dbReference type="ARBA" id="ARBA00030980"/>
    </source>
</evidence>
<evidence type="ECO:0000256" key="9">
    <source>
        <dbReference type="ARBA" id="ARBA00048679"/>
    </source>
</evidence>
<dbReference type="PANTHER" id="PTHR38248">
    <property type="entry name" value="FUNK1 6"/>
    <property type="match status" value="1"/>
</dbReference>
<dbReference type="PANTHER" id="PTHR38248:SF2">
    <property type="entry name" value="FUNK1 11"/>
    <property type="match status" value="1"/>
</dbReference>
<dbReference type="EC" id="2.7.11.1" evidence="3"/>
<evidence type="ECO:0000256" key="1">
    <source>
        <dbReference type="ARBA" id="ARBA00003747"/>
    </source>
</evidence>
<dbReference type="InterPro" id="IPR040976">
    <property type="entry name" value="Pkinase_fungal"/>
</dbReference>
<dbReference type="InterPro" id="IPR008266">
    <property type="entry name" value="Tyr_kinase_AS"/>
</dbReference>
<feature type="compositionally biased region" description="Polar residues" evidence="10">
    <location>
        <begin position="91"/>
        <end position="104"/>
    </location>
</feature>
<protein>
    <recommendedName>
        <fullName evidence="5">EKC/KEOPS complex subunit BUD32</fullName>
        <ecNumber evidence="3">2.7.11.1</ecNumber>
    </recommendedName>
    <alternativeName>
        <fullName evidence="6 7">Atypical Serine/threonine protein kinase BUD32</fullName>
    </alternativeName>
    <alternativeName>
        <fullName evidence="4">EKC/KEOPS complex subunit bud32</fullName>
    </alternativeName>
</protein>
<name>A0A9W4D385_BLUGR</name>
<feature type="compositionally biased region" description="Basic and acidic residues" evidence="10">
    <location>
        <begin position="144"/>
        <end position="157"/>
    </location>
</feature>
<accession>A0A9W4D385</accession>
<evidence type="ECO:0000313" key="12">
    <source>
        <dbReference type="EMBL" id="CAD6501137.1"/>
    </source>
</evidence>
<feature type="compositionally biased region" description="Polar residues" evidence="10">
    <location>
        <begin position="179"/>
        <end position="189"/>
    </location>
</feature>
<dbReference type="EMBL" id="CAJHIT010000005">
    <property type="protein sequence ID" value="CAD6501137.1"/>
    <property type="molecule type" value="Genomic_DNA"/>
</dbReference>
<sequence>MCGNKSEAKLLKIAKDVDGLAKLAGSWDFVKISDLRKGLIFTNKMVKNTLPDDTTMAIPLALTDGVMLRESKSTSVAGSRKSKSATRDSGTETGRSTSYARSTGTKGISNVSLNAVTEDETIVPVAWIQDKTEGTNDANTASTGEKRKSTENDEVSGRIKRLHLSTAVEAASTDDNSRRGTVTGQEENASDATFIAGEGHVEAEANNVEAYCEVEIKFAEIRDRHSSAVATTPFGRSLHEVESPLELATVLRNAIKAHWSLMTDAKILHRDISANNIIMTGSKACKDWKGFVIDLDPAVLLTDGKSQEKRQAMTGTMEFMALEVLSGSC</sequence>
<evidence type="ECO:0000256" key="4">
    <source>
        <dbReference type="ARBA" id="ARBA00013948"/>
    </source>
</evidence>